<evidence type="ECO:0000313" key="3">
    <source>
        <dbReference type="Proteomes" id="UP000238563"/>
    </source>
</evidence>
<evidence type="ECO:0000313" key="2">
    <source>
        <dbReference type="EMBL" id="PRD49765.1"/>
    </source>
</evidence>
<proteinExistence type="predicted"/>
<dbReference type="Proteomes" id="UP000238563">
    <property type="component" value="Unassembled WGS sequence"/>
</dbReference>
<evidence type="ECO:0000256" key="1">
    <source>
        <dbReference type="SAM" id="MobiDB-lite"/>
    </source>
</evidence>
<dbReference type="AlphaFoldDB" id="A0A2S9JAE4"/>
<gene>
    <name evidence="2" type="ORF">C5750_25455</name>
</gene>
<keyword evidence="3" id="KW-1185">Reference proteome</keyword>
<dbReference type="EMBL" id="PVBT01000010">
    <property type="protein sequence ID" value="PRD49765.1"/>
    <property type="molecule type" value="Genomic_DNA"/>
</dbReference>
<sequence length="111" mass="11861">MPAVFNFQGRKNNNLFARQDLTENDSGFAAVASAASVDGGTRRDRSACCIEGFLARSVTAQLAAAEAILRFGFRRGIQSGNGAAATAAEYDRSAGKDHKSHLPLHFRRMGS</sequence>
<reference evidence="2 3" key="1">
    <citation type="submission" date="2018-02" db="EMBL/GenBank/DDBJ databases">
        <title>The draft genome of Phyllobacterium myrsinacearum DSM5892.</title>
        <authorList>
            <person name="Li L."/>
            <person name="Liu L."/>
            <person name="Zhang X."/>
            <person name="Wang T."/>
        </authorList>
    </citation>
    <scope>NUCLEOTIDE SEQUENCE [LARGE SCALE GENOMIC DNA]</scope>
    <source>
        <strain evidence="2 3">DSM 5892</strain>
    </source>
</reference>
<accession>A0A2S9JAE4</accession>
<name>A0A2S9JAE4_9HYPH</name>
<protein>
    <submittedName>
        <fullName evidence="2">Uncharacterized protein</fullName>
    </submittedName>
</protein>
<feature type="compositionally biased region" description="Basic residues" evidence="1">
    <location>
        <begin position="98"/>
        <end position="111"/>
    </location>
</feature>
<comment type="caution">
    <text evidence="2">The sequence shown here is derived from an EMBL/GenBank/DDBJ whole genome shotgun (WGS) entry which is preliminary data.</text>
</comment>
<feature type="region of interest" description="Disordered" evidence="1">
    <location>
        <begin position="90"/>
        <end position="111"/>
    </location>
</feature>
<organism evidence="2 3">
    <name type="scientific">Phyllobacterium myrsinacearum</name>
    <dbReference type="NCBI Taxonomy" id="28101"/>
    <lineage>
        <taxon>Bacteria</taxon>
        <taxon>Pseudomonadati</taxon>
        <taxon>Pseudomonadota</taxon>
        <taxon>Alphaproteobacteria</taxon>
        <taxon>Hyphomicrobiales</taxon>
        <taxon>Phyllobacteriaceae</taxon>
        <taxon>Phyllobacterium</taxon>
    </lineage>
</organism>